<organism evidence="1 2">
    <name type="scientific">Ectopseudomonas toyotomiensis</name>
    <dbReference type="NCBI Taxonomy" id="554344"/>
    <lineage>
        <taxon>Bacteria</taxon>
        <taxon>Pseudomonadati</taxon>
        <taxon>Pseudomonadota</taxon>
        <taxon>Gammaproteobacteria</taxon>
        <taxon>Pseudomonadales</taxon>
        <taxon>Pseudomonadaceae</taxon>
        <taxon>Ectopseudomonas</taxon>
    </lineage>
</organism>
<sequence>MRQHREDVFCHQELPLTLPMTKSVEEWIRELGSKEGVLTLQVTKTAKEWAKELGVNWETVRKRRYRGWSWTEALDPRLRKTTFNDRGLH</sequence>
<dbReference type="RefSeq" id="WP_074917856.1">
    <property type="nucleotide sequence ID" value="NZ_FOXK01000010.1"/>
</dbReference>
<proteinExistence type="predicted"/>
<evidence type="ECO:0000313" key="2">
    <source>
        <dbReference type="Proteomes" id="UP000182025"/>
    </source>
</evidence>
<keyword evidence="2" id="KW-1185">Reference proteome</keyword>
<protein>
    <submittedName>
        <fullName evidence="1">Uncharacterized protein</fullName>
    </submittedName>
</protein>
<dbReference type="Proteomes" id="UP000182025">
    <property type="component" value="Unassembled WGS sequence"/>
</dbReference>
<dbReference type="AlphaFoldDB" id="A0A1I5XA52"/>
<accession>A0A1I5XA52</accession>
<evidence type="ECO:0000313" key="1">
    <source>
        <dbReference type="EMBL" id="SFQ28852.1"/>
    </source>
</evidence>
<dbReference type="EMBL" id="FOXK01000010">
    <property type="protein sequence ID" value="SFQ28852.1"/>
    <property type="molecule type" value="Genomic_DNA"/>
</dbReference>
<gene>
    <name evidence="1" type="ORF">SAMN05216177_110104</name>
</gene>
<dbReference type="OrthoDB" id="7023607at2"/>
<name>A0A1I5XA52_9GAMM</name>
<reference evidence="2" key="1">
    <citation type="submission" date="2016-10" db="EMBL/GenBank/DDBJ databases">
        <authorList>
            <person name="Varghese N."/>
            <person name="Submissions S."/>
        </authorList>
    </citation>
    <scope>NUCLEOTIDE SEQUENCE [LARGE SCALE GENOMIC DNA]</scope>
    <source>
        <strain evidence="2">JCM 15604</strain>
    </source>
</reference>